<gene>
    <name evidence="1" type="ORF">B4088_1979</name>
</gene>
<dbReference type="AlphaFoldDB" id="A0A164PBX4"/>
<dbReference type="EMBL" id="LJKE01000041">
    <property type="protein sequence ID" value="KZD66768.1"/>
    <property type="molecule type" value="Genomic_DNA"/>
</dbReference>
<evidence type="ECO:0000313" key="1">
    <source>
        <dbReference type="EMBL" id="KZD66768.1"/>
    </source>
</evidence>
<comment type="caution">
    <text evidence="1">The sequence shown here is derived from an EMBL/GenBank/DDBJ whole genome shotgun (WGS) entry which is preliminary data.</text>
</comment>
<name>A0A164PBX4_BACCE</name>
<accession>A0A164PBX4</accession>
<sequence>MTKKRGRPKKEIPAELIQDIIYNYSKSQKTSGKISYMDIFRYSQELFVKGEIPYSLGEFFWRKGEGRNAVDTANQVILHSFTDPFDQDEVYVDTEDAINKFFPNNEKNKQKLIQTLKMNEIKLKKYIHITQRLNKELYQTKKQLSDIKKETQSWKETATKYQETMFQWMELSINNDVPLSNLITTGTTRTKETTELLKSALSNDPLEIFHKMYQTRLDLLNKVTSNKDIPPSPVKHTRKSILDDIDF</sequence>
<dbReference type="RefSeq" id="WP_063260751.1">
    <property type="nucleotide sequence ID" value="NZ_LJKE01000041.1"/>
</dbReference>
<dbReference type="Proteomes" id="UP000076482">
    <property type="component" value="Unassembled WGS sequence"/>
</dbReference>
<organism evidence="1 2">
    <name type="scientific">Bacillus cereus</name>
    <dbReference type="NCBI Taxonomy" id="1396"/>
    <lineage>
        <taxon>Bacteria</taxon>
        <taxon>Bacillati</taxon>
        <taxon>Bacillota</taxon>
        <taxon>Bacilli</taxon>
        <taxon>Bacillales</taxon>
        <taxon>Bacillaceae</taxon>
        <taxon>Bacillus</taxon>
        <taxon>Bacillus cereus group</taxon>
    </lineage>
</organism>
<dbReference type="PATRIC" id="fig|1396.535.peg.2973"/>
<protein>
    <submittedName>
        <fullName evidence="1">Uncharacterized protein</fullName>
    </submittedName>
</protein>
<reference evidence="1 2" key="1">
    <citation type="submission" date="2015-09" db="EMBL/GenBank/DDBJ databases">
        <title>Bacillus cereus food isolates.</title>
        <authorList>
            <person name="Boekhorst J."/>
        </authorList>
    </citation>
    <scope>NUCLEOTIDE SEQUENCE [LARGE SCALE GENOMIC DNA]</scope>
    <source>
        <strain evidence="1 2">B4088</strain>
    </source>
</reference>
<proteinExistence type="predicted"/>
<evidence type="ECO:0000313" key="2">
    <source>
        <dbReference type="Proteomes" id="UP000076482"/>
    </source>
</evidence>